<dbReference type="PANTHER" id="PTHR45138:SF9">
    <property type="entry name" value="DIGUANYLATE CYCLASE DGCM-RELATED"/>
    <property type="match status" value="1"/>
</dbReference>
<dbReference type="PANTHER" id="PTHR45138">
    <property type="entry name" value="REGULATORY COMPONENTS OF SENSORY TRANSDUCTION SYSTEM"/>
    <property type="match status" value="1"/>
</dbReference>
<dbReference type="FunFam" id="3.30.70.270:FF:000001">
    <property type="entry name" value="Diguanylate cyclase domain protein"/>
    <property type="match status" value="1"/>
</dbReference>
<feature type="transmembrane region" description="Helical" evidence="1">
    <location>
        <begin position="43"/>
        <end position="64"/>
    </location>
</feature>
<feature type="transmembrane region" description="Helical" evidence="1">
    <location>
        <begin position="166"/>
        <end position="188"/>
    </location>
</feature>
<organism evidence="3 4">
    <name type="scientific">Paenibacillus bovis</name>
    <dbReference type="NCBI Taxonomy" id="1616788"/>
    <lineage>
        <taxon>Bacteria</taxon>
        <taxon>Bacillati</taxon>
        <taxon>Bacillota</taxon>
        <taxon>Bacilli</taxon>
        <taxon>Bacillales</taxon>
        <taxon>Paenibacillaceae</taxon>
        <taxon>Paenibacillus</taxon>
    </lineage>
</organism>
<dbReference type="Pfam" id="PF00990">
    <property type="entry name" value="GGDEF"/>
    <property type="match status" value="1"/>
</dbReference>
<gene>
    <name evidence="3" type="ORF">AR543_04825</name>
</gene>
<dbReference type="Gene3D" id="3.30.70.270">
    <property type="match status" value="1"/>
</dbReference>
<dbReference type="KEGG" id="pbv:AR543_04825"/>
<evidence type="ECO:0000256" key="1">
    <source>
        <dbReference type="SAM" id="Phobius"/>
    </source>
</evidence>
<dbReference type="GO" id="GO:0043709">
    <property type="term" value="P:cell adhesion involved in single-species biofilm formation"/>
    <property type="evidence" value="ECO:0007669"/>
    <property type="project" value="TreeGrafter"/>
</dbReference>
<dbReference type="GO" id="GO:0052621">
    <property type="term" value="F:diguanylate cyclase activity"/>
    <property type="evidence" value="ECO:0007669"/>
    <property type="project" value="TreeGrafter"/>
</dbReference>
<name>A0A172ZCM0_9BACL</name>
<keyword evidence="1" id="KW-0472">Membrane</keyword>
<dbReference type="SMART" id="SM00267">
    <property type="entry name" value="GGDEF"/>
    <property type="match status" value="1"/>
</dbReference>
<dbReference type="CDD" id="cd01949">
    <property type="entry name" value="GGDEF"/>
    <property type="match status" value="1"/>
</dbReference>
<dbReference type="AlphaFoldDB" id="A0A172ZCM0"/>
<feature type="transmembrane region" description="Helical" evidence="1">
    <location>
        <begin position="12"/>
        <end position="31"/>
    </location>
</feature>
<protein>
    <recommendedName>
        <fullName evidence="2">GGDEF domain-containing protein</fullName>
    </recommendedName>
</protein>
<dbReference type="EMBL" id="CP013023">
    <property type="protein sequence ID" value="ANF95401.1"/>
    <property type="molecule type" value="Genomic_DNA"/>
</dbReference>
<dbReference type="NCBIfam" id="TIGR00254">
    <property type="entry name" value="GGDEF"/>
    <property type="match status" value="1"/>
</dbReference>
<reference evidence="3 4" key="2">
    <citation type="journal article" date="2016" name="Int. J. Syst. Evol. Microbiol.">
        <title>Paenibacillus bovis sp. nov., isolated from raw yak (Bos grunniens) milk.</title>
        <authorList>
            <person name="Gao C."/>
            <person name="Han J."/>
            <person name="Liu Z."/>
            <person name="Xu X."/>
            <person name="Hang F."/>
            <person name="Wu Z."/>
        </authorList>
    </citation>
    <scope>NUCLEOTIDE SEQUENCE [LARGE SCALE GENOMIC DNA]</scope>
    <source>
        <strain evidence="3 4">BD3526</strain>
    </source>
</reference>
<dbReference type="InterPro" id="IPR043128">
    <property type="entry name" value="Rev_trsase/Diguanyl_cyclase"/>
</dbReference>
<dbReference type="PROSITE" id="PS50887">
    <property type="entry name" value="GGDEF"/>
    <property type="match status" value="1"/>
</dbReference>
<keyword evidence="4" id="KW-1185">Reference proteome</keyword>
<accession>A0A172ZCM0</accession>
<dbReference type="SUPFAM" id="SSF55073">
    <property type="entry name" value="Nucleotide cyclase"/>
    <property type="match status" value="1"/>
</dbReference>
<dbReference type="InterPro" id="IPR029787">
    <property type="entry name" value="Nucleotide_cyclase"/>
</dbReference>
<keyword evidence="1" id="KW-0812">Transmembrane</keyword>
<dbReference type="InterPro" id="IPR000160">
    <property type="entry name" value="GGDEF_dom"/>
</dbReference>
<dbReference type="GO" id="GO:0005886">
    <property type="term" value="C:plasma membrane"/>
    <property type="evidence" value="ECO:0007669"/>
    <property type="project" value="TreeGrafter"/>
</dbReference>
<evidence type="ECO:0000259" key="2">
    <source>
        <dbReference type="PROSITE" id="PS50887"/>
    </source>
</evidence>
<proteinExistence type="predicted"/>
<dbReference type="GO" id="GO:1902201">
    <property type="term" value="P:negative regulation of bacterial-type flagellum-dependent cell motility"/>
    <property type="evidence" value="ECO:0007669"/>
    <property type="project" value="TreeGrafter"/>
</dbReference>
<reference evidence="4" key="1">
    <citation type="submission" date="2015-10" db="EMBL/GenBank/DDBJ databases">
        <title>Genome of Paenibacillus bovis sp. nov.</title>
        <authorList>
            <person name="Wu Z."/>
            <person name="Gao C."/>
            <person name="Liu Z."/>
            <person name="Zheng H."/>
        </authorList>
    </citation>
    <scope>NUCLEOTIDE SEQUENCE [LARGE SCALE GENOMIC DNA]</scope>
    <source>
        <strain evidence="4">BD3526</strain>
    </source>
</reference>
<keyword evidence="1" id="KW-1133">Transmembrane helix</keyword>
<evidence type="ECO:0000313" key="4">
    <source>
        <dbReference type="Proteomes" id="UP000078148"/>
    </source>
</evidence>
<sequence>MYERLDIMLINLLNNLTLMTTFLFLCNLLLNKIQESFPQYSRTFPYITGLLLGLLGIGLMFFNVSAPGGFHLDLRVLAIISAVYMSGRLAGGISLIILLLARFLLLDTSNPAGLFIGTTMLILAFVLSSLLFDGKHNYSWRRWAIIVECSMVLPCIPIYLMYNGTIVLPFLLVMFVYTLGGLFTYLLLTYLSRSNRSIYLLKESASRDYLTGLHNPRAFEAIFEQKVLHAMRTHEPFALLMMDIDHFKSVNDTYGHSAGDAVLSEIGELLHHFVRSSDDCARKGGEEFVVLLHCCNHEQARQAGERLRQQIEQHVFPLPDGQQLRITASIGISVFPDRSAEELLDQADQELYRAKNEGRNRVCAAGI</sequence>
<dbReference type="Proteomes" id="UP000078148">
    <property type="component" value="Chromosome"/>
</dbReference>
<evidence type="ECO:0000313" key="3">
    <source>
        <dbReference type="EMBL" id="ANF95401.1"/>
    </source>
</evidence>
<feature type="domain" description="GGDEF" evidence="2">
    <location>
        <begin position="235"/>
        <end position="367"/>
    </location>
</feature>
<feature type="transmembrane region" description="Helical" evidence="1">
    <location>
        <begin position="76"/>
        <end position="100"/>
    </location>
</feature>
<feature type="transmembrane region" description="Helical" evidence="1">
    <location>
        <begin position="143"/>
        <end position="160"/>
    </location>
</feature>
<feature type="transmembrane region" description="Helical" evidence="1">
    <location>
        <begin position="112"/>
        <end position="131"/>
    </location>
</feature>
<dbReference type="STRING" id="1616788.AR543_04825"/>
<dbReference type="InterPro" id="IPR050469">
    <property type="entry name" value="Diguanylate_Cyclase"/>
</dbReference>